<dbReference type="AlphaFoldDB" id="A0A4P7W700"/>
<protein>
    <recommendedName>
        <fullName evidence="2">Putative auto-transporter adhesin head GIN domain-containing protein</fullName>
    </recommendedName>
</protein>
<accession>A0A4P7W700</accession>
<sequence length="246" mass="25385">MMKKSLISFLFLFLGLGLLSLSAETRIVNIRQPFSELDASAGVKIVYQPGNRNNPTVKISGDSKRIANVDVRISGKTLKISPKRDQRGNRNGSQIKGVIVTVNAPMVNNIDVSSGASVRCDVPISIASRKMEFDASSGASISFAAVDCSKIELDASSGAGISIKKLKANKAELDVSSGAGISVNNVSTASIECDASSGGSIKLAGISTKGSFSASSGGSIKASGLSVRNSKVDKSIGGSIRVNSQD</sequence>
<dbReference type="EMBL" id="CP039396">
    <property type="protein sequence ID" value="QCD43350.1"/>
    <property type="molecule type" value="Genomic_DNA"/>
</dbReference>
<organism evidence="3 4">
    <name type="scientific">Duncaniella dubosii</name>
    <dbReference type="NCBI Taxonomy" id="2518971"/>
    <lineage>
        <taxon>Bacteria</taxon>
        <taxon>Pseudomonadati</taxon>
        <taxon>Bacteroidota</taxon>
        <taxon>Bacteroidia</taxon>
        <taxon>Bacteroidales</taxon>
        <taxon>Muribaculaceae</taxon>
        <taxon>Duncaniella</taxon>
    </lineage>
</organism>
<evidence type="ECO:0000313" key="3">
    <source>
        <dbReference type="EMBL" id="QCD43350.1"/>
    </source>
</evidence>
<proteinExistence type="predicted"/>
<dbReference type="Proteomes" id="UP000297149">
    <property type="component" value="Chromosome"/>
</dbReference>
<dbReference type="KEGG" id="ddb:E7747_14350"/>
<keyword evidence="4" id="KW-1185">Reference proteome</keyword>
<reference evidence="4" key="1">
    <citation type="submission" date="2019-02" db="EMBL/GenBank/DDBJ databases">
        <title>Isolation and identification of novel species under the genus Muribaculum.</title>
        <authorList>
            <person name="Miyake S."/>
            <person name="Ding Y."/>
            <person name="Low A."/>
            <person name="Soh M."/>
            <person name="Seedorf H."/>
        </authorList>
    </citation>
    <scope>NUCLEOTIDE SEQUENCE [LARGE SCALE GENOMIC DNA]</scope>
    <source>
        <strain evidence="4">H5</strain>
    </source>
</reference>
<evidence type="ECO:0000313" key="4">
    <source>
        <dbReference type="Proteomes" id="UP000297149"/>
    </source>
</evidence>
<feature type="region of interest" description="Disordered" evidence="1">
    <location>
        <begin position="211"/>
        <end position="231"/>
    </location>
</feature>
<evidence type="ECO:0000256" key="1">
    <source>
        <dbReference type="SAM" id="MobiDB-lite"/>
    </source>
</evidence>
<gene>
    <name evidence="3" type="ORF">E7747_14350</name>
</gene>
<dbReference type="Gene3D" id="2.160.20.120">
    <property type="match status" value="1"/>
</dbReference>
<evidence type="ECO:0000259" key="2">
    <source>
        <dbReference type="Pfam" id="PF10988"/>
    </source>
</evidence>
<name>A0A4P7W700_9BACT</name>
<dbReference type="Pfam" id="PF10988">
    <property type="entry name" value="DUF2807"/>
    <property type="match status" value="1"/>
</dbReference>
<feature type="compositionally biased region" description="Low complexity" evidence="1">
    <location>
        <begin position="211"/>
        <end position="226"/>
    </location>
</feature>
<feature type="domain" description="Putative auto-transporter adhesin head GIN" evidence="2">
    <location>
        <begin position="33"/>
        <end position="162"/>
    </location>
</feature>
<dbReference type="InterPro" id="IPR021255">
    <property type="entry name" value="DUF2807"/>
</dbReference>